<evidence type="ECO:0000256" key="4">
    <source>
        <dbReference type="ARBA" id="ARBA00022989"/>
    </source>
</evidence>
<dbReference type="CDD" id="cd15329">
    <property type="entry name" value="7tmA_5-HT7"/>
    <property type="match status" value="1"/>
</dbReference>
<dbReference type="Gene3D" id="1.20.1070.10">
    <property type="entry name" value="Rhodopsin 7-helix transmembrane proteins"/>
    <property type="match status" value="2"/>
</dbReference>
<dbReference type="SMART" id="SM01381">
    <property type="entry name" value="7TM_GPCR_Srsx"/>
    <property type="match status" value="1"/>
</dbReference>
<keyword evidence="9 10" id="KW-0807">Transducer</keyword>
<evidence type="ECO:0000313" key="13">
    <source>
        <dbReference type="EMBL" id="ANO39026.1"/>
    </source>
</evidence>
<evidence type="ECO:0000256" key="2">
    <source>
        <dbReference type="ARBA" id="ARBA00022475"/>
    </source>
</evidence>
<comment type="similarity">
    <text evidence="10">Belongs to the G-protein coupled receptor 1 family.</text>
</comment>
<feature type="transmembrane region" description="Helical" evidence="11">
    <location>
        <begin position="134"/>
        <end position="155"/>
    </location>
</feature>
<keyword evidence="6 11" id="KW-0472">Membrane</keyword>
<dbReference type="OrthoDB" id="5977853at2759"/>
<evidence type="ECO:0000256" key="9">
    <source>
        <dbReference type="ARBA" id="ARBA00023224"/>
    </source>
</evidence>
<dbReference type="GO" id="GO:0071880">
    <property type="term" value="P:adenylate cyclase-activating adrenergic receptor signaling pathway"/>
    <property type="evidence" value="ECO:0007669"/>
    <property type="project" value="TreeGrafter"/>
</dbReference>
<dbReference type="SUPFAM" id="SSF81321">
    <property type="entry name" value="Family A G protein-coupled receptor-like"/>
    <property type="match status" value="1"/>
</dbReference>
<feature type="transmembrane region" description="Helical" evidence="11">
    <location>
        <begin position="343"/>
        <end position="367"/>
    </location>
</feature>
<keyword evidence="3 10" id="KW-0812">Transmembrane</keyword>
<dbReference type="InterPro" id="IPR000276">
    <property type="entry name" value="GPCR_Rhodpsn"/>
</dbReference>
<dbReference type="Pfam" id="PF00001">
    <property type="entry name" value="7tm_1"/>
    <property type="match status" value="1"/>
</dbReference>
<sequence>MANVSNITNHSKYAFANEVVLGIVFCVLILGTAFGNGLVILSVILAKRLQTPNNILIVNLAVSDMLVALLVLPLATIYQLKGYWMFNEIVCDFFICCDVLLCTASILNLCAISIDRYLVITKPFQYIAKRNNRLMVTMVGLSWLVSALISIPPLFGWKQKYEIGQCIYSDCLGYQIYATFGAFYIPSIIMIVLYGRIYQIAKNSAAMDSQLKSIRGSISKDPMTIHSCNSSYKSSQSDIQSQTSFSAQISSTKHNINSNIYRSCTTTDLRHSCQLTLPEKRLVRNSFPGIPDCRNKNNRNSRNSSKHSTTIRVLLSASRDTLTKRWKDIMHSSKRSSQSEGKAIFTLGVIMGCFCICWLPFFIVQILNPIFKIIHGNKSNATLLSIPQSVSELFLWLGYFNSFLNPIIYVKFNKEFRTPFKEILFCRCRKLNARIRSESYMRQIGEFRKISKLSTFVAACEDRKHSWRYNSVNYTEKK</sequence>
<feature type="domain" description="G-protein coupled receptors family 1 profile" evidence="12">
    <location>
        <begin position="35"/>
        <end position="409"/>
    </location>
</feature>
<dbReference type="GO" id="GO:0004993">
    <property type="term" value="F:G protein-coupled serotonin receptor activity"/>
    <property type="evidence" value="ECO:0007669"/>
    <property type="project" value="UniProtKB-ARBA"/>
</dbReference>
<dbReference type="EMBL" id="KX018865">
    <property type="protein sequence ID" value="ANO39026.1"/>
    <property type="molecule type" value="mRNA"/>
</dbReference>
<evidence type="ECO:0000259" key="12">
    <source>
        <dbReference type="PROSITE" id="PS50262"/>
    </source>
</evidence>
<feature type="transmembrane region" description="Helical" evidence="11">
    <location>
        <begin position="92"/>
        <end position="114"/>
    </location>
</feature>
<keyword evidence="4 11" id="KW-1133">Transmembrane helix</keyword>
<keyword evidence="5 10" id="KW-0297">G-protein coupled receptor</keyword>
<evidence type="ECO:0000256" key="11">
    <source>
        <dbReference type="SAM" id="Phobius"/>
    </source>
</evidence>
<feature type="transmembrane region" description="Helical" evidence="11">
    <location>
        <begin position="393"/>
        <end position="412"/>
    </location>
</feature>
<dbReference type="GO" id="GO:0043410">
    <property type="term" value="P:positive regulation of MAPK cascade"/>
    <property type="evidence" value="ECO:0007669"/>
    <property type="project" value="TreeGrafter"/>
</dbReference>
<accession>A0A193KUI9</accession>
<dbReference type="AlphaFoldDB" id="A0A193KUI9"/>
<evidence type="ECO:0000256" key="7">
    <source>
        <dbReference type="ARBA" id="ARBA00023157"/>
    </source>
</evidence>
<keyword evidence="7" id="KW-1015">Disulfide bond</keyword>
<feature type="transmembrane region" description="Helical" evidence="11">
    <location>
        <begin position="175"/>
        <end position="194"/>
    </location>
</feature>
<organism evidence="13">
    <name type="scientific">Schmidtea mediterranea</name>
    <name type="common">Freshwater planarian flatworm</name>
    <dbReference type="NCBI Taxonomy" id="79327"/>
    <lineage>
        <taxon>Eukaryota</taxon>
        <taxon>Metazoa</taxon>
        <taxon>Spiralia</taxon>
        <taxon>Lophotrochozoa</taxon>
        <taxon>Platyhelminthes</taxon>
        <taxon>Rhabditophora</taxon>
        <taxon>Seriata</taxon>
        <taxon>Tricladida</taxon>
        <taxon>Continenticola</taxon>
        <taxon>Geoplanoidea</taxon>
        <taxon>Dugesiidae</taxon>
        <taxon>Schmidtea</taxon>
    </lineage>
</organism>
<dbReference type="PROSITE" id="PS50262">
    <property type="entry name" value="G_PROTEIN_RECEP_F1_2"/>
    <property type="match status" value="1"/>
</dbReference>
<feature type="transmembrane region" description="Helical" evidence="11">
    <location>
        <begin position="20"/>
        <end position="44"/>
    </location>
</feature>
<name>A0A193KUI9_SCHMD</name>
<evidence type="ECO:0000256" key="8">
    <source>
        <dbReference type="ARBA" id="ARBA00023170"/>
    </source>
</evidence>
<reference evidence="13" key="1">
    <citation type="journal article" date="2016" name="PLoS Biol.">
        <title>GPCRs Direct Germline Development and Somatic Gonad Function in Planarians.</title>
        <authorList>
            <person name="Saberi A."/>
            <person name="Jamal A."/>
            <person name="Beets I."/>
            <person name="Schoofs L."/>
            <person name="Newmark P.A."/>
        </authorList>
    </citation>
    <scope>NUCLEOTIDE SEQUENCE</scope>
</reference>
<evidence type="ECO:0000256" key="1">
    <source>
        <dbReference type="ARBA" id="ARBA00004651"/>
    </source>
</evidence>
<keyword evidence="8 10" id="KW-0675">Receptor</keyword>
<dbReference type="InterPro" id="IPR017452">
    <property type="entry name" value="GPCR_Rhodpsn_7TM"/>
</dbReference>
<dbReference type="PANTHER" id="PTHR24248:SF199">
    <property type="entry name" value="IP13425P-RELATED"/>
    <property type="match status" value="1"/>
</dbReference>
<dbReference type="PROSITE" id="PS00237">
    <property type="entry name" value="G_PROTEIN_RECEP_F1_1"/>
    <property type="match status" value="1"/>
</dbReference>
<evidence type="ECO:0000256" key="3">
    <source>
        <dbReference type="ARBA" id="ARBA00022692"/>
    </source>
</evidence>
<keyword evidence="2" id="KW-1003">Cell membrane</keyword>
<evidence type="ECO:0000256" key="6">
    <source>
        <dbReference type="ARBA" id="ARBA00023136"/>
    </source>
</evidence>
<dbReference type="PRINTS" id="PR00237">
    <property type="entry name" value="GPCRRHODOPSN"/>
</dbReference>
<proteinExistence type="evidence at transcript level"/>
<protein>
    <submittedName>
        <fullName evidence="13">GCR051</fullName>
    </submittedName>
</protein>
<evidence type="ECO:0000256" key="10">
    <source>
        <dbReference type="RuleBase" id="RU000688"/>
    </source>
</evidence>
<dbReference type="GO" id="GO:0005886">
    <property type="term" value="C:plasma membrane"/>
    <property type="evidence" value="ECO:0007669"/>
    <property type="project" value="UniProtKB-SubCell"/>
</dbReference>
<comment type="subcellular location">
    <subcellularLocation>
        <location evidence="1">Cell membrane</location>
        <topology evidence="1">Multi-pass membrane protein</topology>
    </subcellularLocation>
</comment>
<gene>
    <name evidence="13" type="primary">gcr051</name>
</gene>
<feature type="transmembrane region" description="Helical" evidence="11">
    <location>
        <begin position="56"/>
        <end position="80"/>
    </location>
</feature>
<evidence type="ECO:0000256" key="5">
    <source>
        <dbReference type="ARBA" id="ARBA00023040"/>
    </source>
</evidence>
<dbReference type="PANTHER" id="PTHR24248">
    <property type="entry name" value="ADRENERGIC RECEPTOR-RELATED G-PROTEIN COUPLED RECEPTOR"/>
    <property type="match status" value="1"/>
</dbReference>